<sequence>MASAADGLATNLNLSKFGQATELKKRLWFTLGALIVFRMLSYVPLPGIDPTQLGLLANQTQGGVLDFFNTFSGGALTRMSVVALGVMPYITASIVVQLATSLSPQLAAIKKEGESGRKKLNQYTRYGTVLLTAIQGYTIAVGLEAFGASAGAQAVIEPGMTFRVAAVISLIGGTMFLMWLGEQITSRGIGNGISLIIMAGIVAHLPTTLLQLFEGSRSGTMNPLTLIGIIVAVAGLVLFICFMERAQRRILIQYPKRQTARGVQADRSHLPLKINTAGVIPPIFASSLLLMPVTITQFAGQATAGESRWGDFIITLNQYLAHGQPLYMLLYGAGIVFFSFFYTAIVFNPEETADNLKRYGGFIPGIRPGKNTENYFDYVLTRITVIGAAYLVVICLLPEYLVSALSIPFYLGGTSLLIVVNVTMDTVTQIQSHLLAHQYGDLIKKAKLKGGRLRG</sequence>
<dbReference type="PROSITE" id="PS00755">
    <property type="entry name" value="SECY_1"/>
    <property type="match status" value="1"/>
</dbReference>
<dbReference type="SUPFAM" id="SSF103491">
    <property type="entry name" value="Preprotein translocase SecY subunit"/>
    <property type="match status" value="1"/>
</dbReference>
<accession>A0A2W5BB19</accession>
<keyword evidence="6 10" id="KW-1133">Transmembrane helix</keyword>
<evidence type="ECO:0000256" key="11">
    <source>
        <dbReference type="RuleBase" id="RU000537"/>
    </source>
</evidence>
<dbReference type="AlphaFoldDB" id="A0A2W5BB19"/>
<feature type="transmembrane region" description="Helical" evidence="10">
    <location>
        <begin position="192"/>
        <end position="212"/>
    </location>
</feature>
<dbReference type="GO" id="GO:0065002">
    <property type="term" value="P:intracellular protein transmembrane transport"/>
    <property type="evidence" value="ECO:0007669"/>
    <property type="project" value="UniProtKB-UniRule"/>
</dbReference>
<evidence type="ECO:0000256" key="13">
    <source>
        <dbReference type="RuleBase" id="RU004349"/>
    </source>
</evidence>
<dbReference type="GO" id="GO:0043952">
    <property type="term" value="P:protein transport by the Sec complex"/>
    <property type="evidence" value="ECO:0007669"/>
    <property type="project" value="UniProtKB-UniRule"/>
</dbReference>
<evidence type="ECO:0000256" key="8">
    <source>
        <dbReference type="ARBA" id="ARBA00023136"/>
    </source>
</evidence>
<comment type="caution">
    <text evidence="14">The sequence shown here is derived from an EMBL/GenBank/DDBJ whole genome shotgun (WGS) entry which is preliminary data.</text>
</comment>
<dbReference type="Gene3D" id="1.10.3370.10">
    <property type="entry name" value="SecY subunit domain"/>
    <property type="match status" value="1"/>
</dbReference>
<evidence type="ECO:0000256" key="1">
    <source>
        <dbReference type="ARBA" id="ARBA00004141"/>
    </source>
</evidence>
<evidence type="ECO:0000256" key="7">
    <source>
        <dbReference type="ARBA" id="ARBA00023010"/>
    </source>
</evidence>
<feature type="transmembrane region" description="Helical" evidence="10">
    <location>
        <begin position="379"/>
        <end position="397"/>
    </location>
</feature>
<evidence type="ECO:0000313" key="14">
    <source>
        <dbReference type="EMBL" id="PZO80335.1"/>
    </source>
</evidence>
<dbReference type="NCBIfam" id="TIGR00967">
    <property type="entry name" value="3a0501s007"/>
    <property type="match status" value="1"/>
</dbReference>
<keyword evidence="4 10" id="KW-0812">Transmembrane</keyword>
<keyword evidence="5 10" id="KW-0653">Protein transport</keyword>
<dbReference type="InterPro" id="IPR030659">
    <property type="entry name" value="SecY_CS"/>
</dbReference>
<evidence type="ECO:0000256" key="10">
    <source>
        <dbReference type="HAMAP-Rule" id="MF_01465"/>
    </source>
</evidence>
<dbReference type="HAMAP" id="MF_01465">
    <property type="entry name" value="SecY"/>
    <property type="match status" value="1"/>
</dbReference>
<comment type="subcellular location">
    <subcellularLocation>
        <location evidence="10">Cell membrane</location>
        <topology evidence="10">Multi-pass membrane protein</topology>
    </subcellularLocation>
    <subcellularLocation>
        <location evidence="1 12">Membrane</location>
        <topology evidence="1 12">Multi-pass membrane protein</topology>
    </subcellularLocation>
</comment>
<organism evidence="14 15">
    <name type="scientific">Sphingomonas hengshuiensis</name>
    <dbReference type="NCBI Taxonomy" id="1609977"/>
    <lineage>
        <taxon>Bacteria</taxon>
        <taxon>Pseudomonadati</taxon>
        <taxon>Pseudomonadota</taxon>
        <taxon>Alphaproteobacteria</taxon>
        <taxon>Sphingomonadales</taxon>
        <taxon>Sphingomonadaceae</taxon>
        <taxon>Sphingomonas</taxon>
    </lineage>
</organism>
<dbReference type="Pfam" id="PF00344">
    <property type="entry name" value="SecY"/>
    <property type="match status" value="1"/>
</dbReference>
<feature type="transmembrane region" description="Helical" evidence="10">
    <location>
        <begin position="160"/>
        <end position="180"/>
    </location>
</feature>
<feature type="transmembrane region" description="Helical" evidence="10">
    <location>
        <begin position="123"/>
        <end position="140"/>
    </location>
</feature>
<evidence type="ECO:0000313" key="15">
    <source>
        <dbReference type="Proteomes" id="UP000248614"/>
    </source>
</evidence>
<dbReference type="GO" id="GO:0005886">
    <property type="term" value="C:plasma membrane"/>
    <property type="evidence" value="ECO:0007669"/>
    <property type="project" value="UniProtKB-SubCell"/>
</dbReference>
<evidence type="ECO:0000256" key="3">
    <source>
        <dbReference type="ARBA" id="ARBA00022448"/>
    </source>
</evidence>
<dbReference type="Proteomes" id="UP000248614">
    <property type="component" value="Unassembled WGS sequence"/>
</dbReference>
<evidence type="ECO:0000256" key="2">
    <source>
        <dbReference type="ARBA" id="ARBA00005751"/>
    </source>
</evidence>
<feature type="transmembrane region" description="Helical" evidence="10">
    <location>
        <begin position="326"/>
        <end position="347"/>
    </location>
</feature>
<feature type="transmembrane region" description="Helical" evidence="10">
    <location>
        <begin position="224"/>
        <end position="243"/>
    </location>
</feature>
<proteinExistence type="inferred from homology"/>
<keyword evidence="3 10" id="KW-0813">Transport</keyword>
<comment type="caution">
    <text evidence="10">Lacks conserved residue(s) required for the propagation of feature annotation.</text>
</comment>
<dbReference type="FunFam" id="1.10.3370.10:FF:000001">
    <property type="entry name" value="Preprotein translocase subunit SecY"/>
    <property type="match status" value="1"/>
</dbReference>
<gene>
    <name evidence="10" type="primary">secY</name>
    <name evidence="14" type="ORF">DI632_01935</name>
</gene>
<reference evidence="14 15" key="1">
    <citation type="submission" date="2017-08" db="EMBL/GenBank/DDBJ databases">
        <title>Infants hospitalized years apart are colonized by the same room-sourced microbial strains.</title>
        <authorList>
            <person name="Brooks B."/>
            <person name="Olm M.R."/>
            <person name="Firek B.A."/>
            <person name="Baker R."/>
            <person name="Thomas B.C."/>
            <person name="Morowitz M.J."/>
            <person name="Banfield J.F."/>
        </authorList>
    </citation>
    <scope>NUCLEOTIDE SEQUENCE [LARGE SCALE GENOMIC DNA]</scope>
    <source>
        <strain evidence="14">S2_018_000_R3_110</strain>
    </source>
</reference>
<feature type="transmembrane region" description="Helical" evidence="10">
    <location>
        <begin position="81"/>
        <end position="102"/>
    </location>
</feature>
<comment type="similarity">
    <text evidence="2 10 13">Belongs to the SecY/SEC61-alpha family.</text>
</comment>
<dbReference type="InterPro" id="IPR002208">
    <property type="entry name" value="SecY/SEC61-alpha"/>
</dbReference>
<dbReference type="EMBL" id="QFNF01000003">
    <property type="protein sequence ID" value="PZO80335.1"/>
    <property type="molecule type" value="Genomic_DNA"/>
</dbReference>
<protein>
    <recommendedName>
        <fullName evidence="9 10">Protein translocase subunit SecY</fullName>
    </recommendedName>
</protein>
<dbReference type="InterPro" id="IPR026593">
    <property type="entry name" value="SecY"/>
</dbReference>
<dbReference type="PROSITE" id="PS00756">
    <property type="entry name" value="SECY_2"/>
    <property type="match status" value="1"/>
</dbReference>
<dbReference type="PRINTS" id="PR00303">
    <property type="entry name" value="SECYTRNLCASE"/>
</dbReference>
<comment type="subunit">
    <text evidence="10">Component of the Sec protein translocase complex. Heterotrimer consisting of SecY, SecE and SecG subunits. The heterotrimers can form oligomers, although 1 heterotrimer is thought to be able to translocate proteins. Interacts with the ribosome. Interacts with SecDF, and other proteins may be involved. Interacts with SecA.</text>
</comment>
<evidence type="ECO:0000256" key="9">
    <source>
        <dbReference type="ARBA" id="ARBA00039733"/>
    </source>
</evidence>
<dbReference type="GO" id="GO:0006605">
    <property type="term" value="P:protein targeting"/>
    <property type="evidence" value="ECO:0007669"/>
    <property type="project" value="UniProtKB-UniRule"/>
</dbReference>
<evidence type="ECO:0000256" key="5">
    <source>
        <dbReference type="ARBA" id="ARBA00022927"/>
    </source>
</evidence>
<keyword evidence="10" id="KW-1003">Cell membrane</keyword>
<dbReference type="PIRSF" id="PIRSF004557">
    <property type="entry name" value="SecY"/>
    <property type="match status" value="1"/>
</dbReference>
<evidence type="ECO:0000256" key="12">
    <source>
        <dbReference type="RuleBase" id="RU003484"/>
    </source>
</evidence>
<feature type="transmembrane region" description="Helical" evidence="10">
    <location>
        <begin position="404"/>
        <end position="424"/>
    </location>
</feature>
<comment type="function">
    <text evidence="10 11">The central subunit of the protein translocation channel SecYEG. Consists of two halves formed by TMs 1-5 and 6-10. These two domains form a lateral gate at the front which open onto the bilayer between TMs 2 and 7, and are clamped together by SecE at the back. The channel is closed by both a pore ring composed of hydrophobic SecY resides and a short helix (helix 2A) on the extracellular side of the membrane which forms a plug. The plug probably moves laterally to allow the channel to open. The ring and the pore may move independently.</text>
</comment>
<keyword evidence="7 10" id="KW-0811">Translocation</keyword>
<evidence type="ECO:0000256" key="4">
    <source>
        <dbReference type="ARBA" id="ARBA00022692"/>
    </source>
</evidence>
<name>A0A2W5BB19_9SPHN</name>
<evidence type="ECO:0000256" key="6">
    <source>
        <dbReference type="ARBA" id="ARBA00022989"/>
    </source>
</evidence>
<dbReference type="InterPro" id="IPR023201">
    <property type="entry name" value="SecY_dom_sf"/>
</dbReference>
<dbReference type="PANTHER" id="PTHR10906">
    <property type="entry name" value="SECY/SEC61-ALPHA FAMILY MEMBER"/>
    <property type="match status" value="1"/>
</dbReference>
<keyword evidence="8 10" id="KW-0472">Membrane</keyword>
<feature type="transmembrane region" description="Helical" evidence="10">
    <location>
        <begin position="27"/>
        <end position="45"/>
    </location>
</feature>